<gene>
    <name evidence="1" type="ORF">CLOBOL_01712</name>
</gene>
<proteinExistence type="predicted"/>
<name>A8RLR4_ENTBW</name>
<dbReference type="EMBL" id="ABCC02000019">
    <property type="protein sequence ID" value="EDP17950.1"/>
    <property type="molecule type" value="Genomic_DNA"/>
</dbReference>
<comment type="caution">
    <text evidence="1">The sequence shown here is derived from an EMBL/GenBank/DDBJ whole genome shotgun (WGS) entry which is preliminary data.</text>
</comment>
<organism evidence="1 2">
    <name type="scientific">Enterocloster bolteae (strain ATCC BAA-613 / DSM 15670 / CCUG 46953 / JCM 12243 / WAL 16351)</name>
    <name type="common">Clostridium bolteae</name>
    <dbReference type="NCBI Taxonomy" id="411902"/>
    <lineage>
        <taxon>Bacteria</taxon>
        <taxon>Bacillati</taxon>
        <taxon>Bacillota</taxon>
        <taxon>Clostridia</taxon>
        <taxon>Lachnospirales</taxon>
        <taxon>Lachnospiraceae</taxon>
        <taxon>Enterocloster</taxon>
    </lineage>
</organism>
<dbReference type="Proteomes" id="UP000005396">
    <property type="component" value="Unassembled WGS sequence"/>
</dbReference>
<sequence>MPGLICRYLYAGTLNQSPAPIDSRADKKTVSPLR</sequence>
<dbReference type="PaxDb" id="411902-CLOBOL_01712"/>
<reference evidence="1 2" key="1">
    <citation type="submission" date="2007-08" db="EMBL/GenBank/DDBJ databases">
        <authorList>
            <person name="Fulton L."/>
            <person name="Clifton S."/>
            <person name="Fulton B."/>
            <person name="Xu J."/>
            <person name="Minx P."/>
            <person name="Pepin K.H."/>
            <person name="Johnson M."/>
            <person name="Thiruvilangam P."/>
            <person name="Bhonagiri V."/>
            <person name="Nash W.E."/>
            <person name="Mardis E.R."/>
            <person name="Wilson R.K."/>
        </authorList>
    </citation>
    <scope>NUCLEOTIDE SEQUENCE [LARGE SCALE GENOMIC DNA]</scope>
    <source>
        <strain evidence="2">ATCC BAA-613 / DSM 15670 / CCUG 46953 / JCM 12243 / WAL 16351</strain>
    </source>
</reference>
<evidence type="ECO:0000313" key="2">
    <source>
        <dbReference type="Proteomes" id="UP000005396"/>
    </source>
</evidence>
<accession>A8RLR4</accession>
<dbReference type="AlphaFoldDB" id="A8RLR4"/>
<dbReference type="HOGENOM" id="CLU_3372977_0_0_9"/>
<evidence type="ECO:0000313" key="1">
    <source>
        <dbReference type="EMBL" id="EDP17950.1"/>
    </source>
</evidence>
<protein>
    <submittedName>
        <fullName evidence="1">Uncharacterized protein</fullName>
    </submittedName>
</protein>
<reference evidence="1 2" key="2">
    <citation type="submission" date="2007-09" db="EMBL/GenBank/DDBJ databases">
        <title>Draft genome sequence of Clostridium bolteae (ATCC BAA-613).</title>
        <authorList>
            <person name="Sudarsanam P."/>
            <person name="Ley R."/>
            <person name="Guruge J."/>
            <person name="Turnbaugh P.J."/>
            <person name="Mahowald M."/>
            <person name="Liep D."/>
            <person name="Gordon J."/>
        </authorList>
    </citation>
    <scope>NUCLEOTIDE SEQUENCE [LARGE SCALE GENOMIC DNA]</scope>
    <source>
        <strain evidence="2">ATCC BAA-613 / DSM 15670 / CCUG 46953 / JCM 12243 / WAL 16351</strain>
    </source>
</reference>